<keyword evidence="1" id="KW-0175">Coiled coil</keyword>
<feature type="coiled-coil region" evidence="1">
    <location>
        <begin position="605"/>
        <end position="632"/>
    </location>
</feature>
<evidence type="ECO:0000313" key="2">
    <source>
        <dbReference type="EMBL" id="KRL84355.1"/>
    </source>
</evidence>
<organism evidence="2 3">
    <name type="scientific">Ligilactobacillus equi DSM 15833 = JCM 10991</name>
    <dbReference type="NCBI Taxonomy" id="1423740"/>
    <lineage>
        <taxon>Bacteria</taxon>
        <taxon>Bacillati</taxon>
        <taxon>Bacillota</taxon>
        <taxon>Bacilli</taxon>
        <taxon>Lactobacillales</taxon>
        <taxon>Lactobacillaceae</taxon>
        <taxon>Ligilactobacillus</taxon>
    </lineage>
</organism>
<gene>
    <name evidence="2" type="ORF">FC36_GL000278</name>
</gene>
<dbReference type="STRING" id="1423740.FC36_GL000278"/>
<dbReference type="AlphaFoldDB" id="A0A0R1TZM0"/>
<reference evidence="2 3" key="1">
    <citation type="journal article" date="2015" name="Genome Announc.">
        <title>Expanding the biotechnology potential of lactobacilli through comparative genomics of 213 strains and associated genera.</title>
        <authorList>
            <person name="Sun Z."/>
            <person name="Harris H.M."/>
            <person name="McCann A."/>
            <person name="Guo C."/>
            <person name="Argimon S."/>
            <person name="Zhang W."/>
            <person name="Yang X."/>
            <person name="Jeffery I.B."/>
            <person name="Cooney J.C."/>
            <person name="Kagawa T.F."/>
            <person name="Liu W."/>
            <person name="Song Y."/>
            <person name="Salvetti E."/>
            <person name="Wrobel A."/>
            <person name="Rasinkangas P."/>
            <person name="Parkhill J."/>
            <person name="Rea M.C."/>
            <person name="O'Sullivan O."/>
            <person name="Ritari J."/>
            <person name="Douillard F.P."/>
            <person name="Paul Ross R."/>
            <person name="Yang R."/>
            <person name="Briner A.E."/>
            <person name="Felis G.E."/>
            <person name="de Vos W.M."/>
            <person name="Barrangou R."/>
            <person name="Klaenhammer T.R."/>
            <person name="Caufield P.W."/>
            <person name="Cui Y."/>
            <person name="Zhang H."/>
            <person name="O'Toole P.W."/>
        </authorList>
    </citation>
    <scope>NUCLEOTIDE SEQUENCE [LARGE SCALE GENOMIC DNA]</scope>
    <source>
        <strain evidence="2 3">DSM 15833</strain>
    </source>
</reference>
<dbReference type="EMBL" id="AZFH01000010">
    <property type="protein sequence ID" value="KRL84355.1"/>
    <property type="molecule type" value="Genomic_DNA"/>
</dbReference>
<protein>
    <recommendedName>
        <fullName evidence="4">Relaxase</fullName>
    </recommendedName>
</protein>
<evidence type="ECO:0000313" key="3">
    <source>
        <dbReference type="Proteomes" id="UP000051048"/>
    </source>
</evidence>
<evidence type="ECO:0008006" key="4">
    <source>
        <dbReference type="Google" id="ProtNLM"/>
    </source>
</evidence>
<comment type="caution">
    <text evidence="2">The sequence shown here is derived from an EMBL/GenBank/DDBJ whole genome shotgun (WGS) entry which is preliminary data.</text>
</comment>
<evidence type="ECO:0000256" key="1">
    <source>
        <dbReference type="SAM" id="Coils"/>
    </source>
</evidence>
<proteinExistence type="predicted"/>
<sequence>MQDTSQIIIQLVRHDLLVNNSDVLGSIPDVPLSITKKIGGVFLKRNIVLRNMYRKHANLKKYIEQYSSRESATQAIYPTYDELGNAQLDKKDYKYLDGLAFDNSSLSLSRSDMRNKASDMQAWLDKSEDNKSMLMVISFDSDYLLKHNLIRSKPQKRGDLFENVDELRLRYSLKKALNAYQDTFDEKTDWLGCLQFDTLHAHAHVVFNGNPTGMLNDKGKDVIRTTFEQSLNLTKDYAPNFNRRRDFLLEKENQAEKETIANVKDAVGLQRYIKGDITMDDYVKDVCLNHGLSMSKETLNLAKQRINQNLSHHEEVPKRSRLNKLLDIPRQLNQRAREHLNRAYDLWRADDYYDKQVQEGIKDPSLKPKAESKVMQDFYQSELMYEVKAAEKYRQFLPFRPVKDKTDDLLIQRNRVLKSAMENGDLQNETNNLPLPLALKLGGGTPVPPDKKLSKQEIEKLRKEKEFDDSYLDNQRLKAKVSPSTQYELIKYQRMMKKRAKKGFLQRLLSAADVEDSLTVVGEKGFIKYPVIREKHEIDKEIDYLELGKTPKNLGKYQNISKRRIIAFDRAKAYLKKTFQNSALVQRFEKRLEQVRESLKEKFNFKDYQQQNESVNEKRETLTDRFNQYNNQSSNASLSNSSENTIGFDAAKVISEEHRNVIERGAKENASEFEL</sequence>
<accession>A0A0R1TZM0</accession>
<dbReference type="Proteomes" id="UP000051048">
    <property type="component" value="Unassembled WGS sequence"/>
</dbReference>
<name>A0A0R1TZM0_9LACO</name>
<dbReference type="PATRIC" id="fig|1423740.3.peg.298"/>